<name>A0A1H9LY02_FLAFI</name>
<evidence type="ECO:0000313" key="2">
    <source>
        <dbReference type="Proteomes" id="UP000183658"/>
    </source>
</evidence>
<evidence type="ECO:0000313" key="1">
    <source>
        <dbReference type="EMBL" id="SER16311.1"/>
    </source>
</evidence>
<dbReference type="OrthoDB" id="1374173at2"/>
<keyword evidence="2" id="KW-1185">Reference proteome</keyword>
<dbReference type="Proteomes" id="UP000183658">
    <property type="component" value="Unassembled WGS sequence"/>
</dbReference>
<gene>
    <name evidence="1" type="ORF">SAMN05444355_107181</name>
</gene>
<protein>
    <submittedName>
        <fullName evidence="1">Uncharacterized protein</fullName>
    </submittedName>
</protein>
<sequence length="805" mass="95017">MVSTAEKAVAKKYIPEWIKLDFFNDSNLKNDIQNRISSNCRIEFINALNHIKGDNRDGGGVSFSEITLLAMAYFYSEIFKDKIKDNYYSLRMVKGFLDADNQSNYIAIHEIDVEFFALRNDYYFRHCWLIIQSAWYFNSEYFGHHQYIDYINHFIMTGNKLPLSNYKFDKVHLEGKYEDLQKQINKNLPINKFKLVSDWYHGILFLVCKELKLPTTYFNVIDKDSREFNPWTKTARILRHLAPFKIIECDIKSAFPTFLDIEVGSCLKDNVYNNLMLSKKIGRGEAKVLFNTYCNSGRYKSKEETISFFVECGYTFEQANEIIDMTHDPKRKFYSFMTEQEQNAIQNFIVMNDLNRGTRLHDALYFIDNVIKPMILKVKPNCDFGYKEINRPVLLESFGLSTKRLSYAYVSSIPKGLNMIVKYEGIKSEIKGKANGFVFYKEKYKYITANFNLNDYTIDYETLCIRLEEMISRLRFLNGKAIKSNDLLSILKFIRANSQYVFNVRTLYYRALKFQFNPEHIFYKERDYGMTKQLLFKKKIEFLAARNDAEKTVNTMNNLKSLFFLIEERISKSDYNYLNELELKGHRRNNSLVLAIVQKFNLLVTGRKRFSKTMERDSIKNEPLYCDTIKRLLLKALSLKKQLKKAYVKNGISEWEKELKKYKSLKSTRLIANQLFWILSEIVGIETDLNINPDEEMINHLKADLMAMIDKNTSLSKEGSVLKFDSLYMLQVSQIPVISDLNTIFETKMDNSIFNQISIEEANVEGEVFFKEYLKFHNIEHKQKRKFVPNTNIQKYQFPELRFDQ</sequence>
<organism evidence="1 2">
    <name type="scientific">Flavobacterium frigoris</name>
    <dbReference type="NCBI Taxonomy" id="229204"/>
    <lineage>
        <taxon>Bacteria</taxon>
        <taxon>Pseudomonadati</taxon>
        <taxon>Bacteroidota</taxon>
        <taxon>Flavobacteriia</taxon>
        <taxon>Flavobacteriales</taxon>
        <taxon>Flavobacteriaceae</taxon>
        <taxon>Flavobacterium</taxon>
    </lineage>
</organism>
<proteinExistence type="predicted"/>
<dbReference type="RefSeq" id="WP_074723555.1">
    <property type="nucleotide sequence ID" value="NZ_CBCRVS010000005.1"/>
</dbReference>
<dbReference type="EMBL" id="FOFZ01000007">
    <property type="protein sequence ID" value="SER16311.1"/>
    <property type="molecule type" value="Genomic_DNA"/>
</dbReference>
<dbReference type="AlphaFoldDB" id="A0A1H9LY02"/>
<reference evidence="2" key="1">
    <citation type="submission" date="2016-10" db="EMBL/GenBank/DDBJ databases">
        <authorList>
            <person name="Varghese N."/>
            <person name="Submissions S."/>
        </authorList>
    </citation>
    <scope>NUCLEOTIDE SEQUENCE [LARGE SCALE GENOMIC DNA]</scope>
    <source>
        <strain evidence="2">DSM 15719</strain>
    </source>
</reference>
<accession>A0A1H9LY02</accession>